<reference evidence="9 10" key="3">
    <citation type="submission" date="2025-05" db="UniProtKB">
        <authorList>
            <consortium name="RefSeq"/>
        </authorList>
    </citation>
    <scope>IDENTIFICATION</scope>
    <source>
        <tissue evidence="9 10">Leaf</tissue>
    </source>
</reference>
<dbReference type="SUPFAM" id="SSF52058">
    <property type="entry name" value="L domain-like"/>
    <property type="match status" value="1"/>
</dbReference>
<dbReference type="InterPro" id="IPR044974">
    <property type="entry name" value="Disease_R_plants"/>
</dbReference>
<dbReference type="RefSeq" id="XP_019083128.1">
    <property type="nucleotide sequence ID" value="XM_019227583.1"/>
</dbReference>
<reference evidence="8" key="1">
    <citation type="journal article" date="1997" name="Nucleic Acids Res.">
        <title>tRNAscan-SE: a program for improved detection of transfer RNA genes in genomic sequence.</title>
        <authorList>
            <person name="Lowe T.M."/>
            <person name="Eddy S.R."/>
        </authorList>
    </citation>
    <scope>NUCLEOTIDE SEQUENCE [LARGE SCALE GENOMIC DNA]</scope>
    <source>
        <strain evidence="8">r\DH55</strain>
    </source>
</reference>
<dbReference type="Gene3D" id="3.80.10.10">
    <property type="entry name" value="Ribonuclease Inhibitor"/>
    <property type="match status" value="1"/>
</dbReference>
<evidence type="ECO:0000313" key="8">
    <source>
        <dbReference type="Proteomes" id="UP000694864"/>
    </source>
</evidence>
<dbReference type="InterPro" id="IPR002182">
    <property type="entry name" value="NB-ARC"/>
</dbReference>
<evidence type="ECO:0000256" key="1">
    <source>
        <dbReference type="ARBA" id="ARBA00022737"/>
    </source>
</evidence>
<feature type="domain" description="Disease resistance protein winged helix" evidence="6">
    <location>
        <begin position="414"/>
        <end position="482"/>
    </location>
</feature>
<proteinExistence type="predicted"/>
<keyword evidence="1" id="KW-0677">Repeat</keyword>
<dbReference type="GeneID" id="104700787"/>
<dbReference type="InterPro" id="IPR041118">
    <property type="entry name" value="Rx_N"/>
</dbReference>
<keyword evidence="2" id="KW-0547">Nucleotide-binding</keyword>
<dbReference type="InterPro" id="IPR036388">
    <property type="entry name" value="WH-like_DNA-bd_sf"/>
</dbReference>
<reference evidence="8" key="2">
    <citation type="journal article" date="2014" name="Nat. Commun.">
        <title>The emerging biofuel crop Camelina sativa retains a highly undifferentiated hexaploid genome structure.</title>
        <authorList>
            <person name="Kagale S."/>
            <person name="Koh C."/>
            <person name="Nixon J."/>
            <person name="Bollina V."/>
            <person name="Clarke W.E."/>
            <person name="Tuteja R."/>
            <person name="Spillane C."/>
            <person name="Robinson S.J."/>
            <person name="Links M.G."/>
            <person name="Clarke C."/>
            <person name="Higgins E.E."/>
            <person name="Huebert T."/>
            <person name="Sharpe A.G."/>
            <person name="Parkin I.A."/>
        </authorList>
    </citation>
    <scope>NUCLEOTIDE SEQUENCE [LARGE SCALE GENOMIC DNA]</scope>
    <source>
        <strain evidence="8">r\DH55</strain>
    </source>
</reference>
<gene>
    <name evidence="9 10" type="primary">LOC104700787</name>
</gene>
<dbReference type="Pfam" id="PF23598">
    <property type="entry name" value="LRR_14"/>
    <property type="match status" value="1"/>
</dbReference>
<dbReference type="InterPro" id="IPR058922">
    <property type="entry name" value="WHD_DRP"/>
</dbReference>
<dbReference type="PANTHER" id="PTHR23155:SF1185">
    <property type="entry name" value="DISEASE RESISTANCE RPP8-LIKE PROTEIN 3-RELATED"/>
    <property type="match status" value="1"/>
</dbReference>
<dbReference type="Gene3D" id="1.10.8.430">
    <property type="entry name" value="Helical domain of apoptotic protease-activating factors"/>
    <property type="match status" value="1"/>
</dbReference>
<protein>
    <submittedName>
        <fullName evidence="9 10">Probable disease resistance protein At1g59620</fullName>
    </submittedName>
</protein>
<evidence type="ECO:0000313" key="9">
    <source>
        <dbReference type="RefSeq" id="XP_019083128.1"/>
    </source>
</evidence>
<feature type="domain" description="Disease resistance N-terminal" evidence="5">
    <location>
        <begin position="10"/>
        <end position="89"/>
    </location>
</feature>
<dbReference type="InterPro" id="IPR055414">
    <property type="entry name" value="LRR_R13L4/SHOC2-like"/>
</dbReference>
<dbReference type="PANTHER" id="PTHR23155">
    <property type="entry name" value="DISEASE RESISTANCE PROTEIN RP"/>
    <property type="match status" value="1"/>
</dbReference>
<dbReference type="Pfam" id="PF23559">
    <property type="entry name" value="WHD_DRP"/>
    <property type="match status" value="1"/>
</dbReference>
<dbReference type="SUPFAM" id="SSF52540">
    <property type="entry name" value="P-loop containing nucleoside triphosphate hydrolases"/>
    <property type="match status" value="1"/>
</dbReference>
<organism evidence="8 10">
    <name type="scientific">Camelina sativa</name>
    <name type="common">False flax</name>
    <name type="synonym">Myagrum sativum</name>
    <dbReference type="NCBI Taxonomy" id="90675"/>
    <lineage>
        <taxon>Eukaryota</taxon>
        <taxon>Viridiplantae</taxon>
        <taxon>Streptophyta</taxon>
        <taxon>Embryophyta</taxon>
        <taxon>Tracheophyta</taxon>
        <taxon>Spermatophyta</taxon>
        <taxon>Magnoliopsida</taxon>
        <taxon>eudicotyledons</taxon>
        <taxon>Gunneridae</taxon>
        <taxon>Pentapetalae</taxon>
        <taxon>rosids</taxon>
        <taxon>malvids</taxon>
        <taxon>Brassicales</taxon>
        <taxon>Brassicaceae</taxon>
        <taxon>Camelineae</taxon>
        <taxon>Camelina</taxon>
    </lineage>
</organism>
<feature type="domain" description="Disease resistance R13L4/SHOC-2-like LRR" evidence="7">
    <location>
        <begin position="557"/>
        <end position="787"/>
    </location>
</feature>
<evidence type="ECO:0000313" key="10">
    <source>
        <dbReference type="RefSeq" id="XP_019083129.1"/>
    </source>
</evidence>
<dbReference type="Pfam" id="PF00931">
    <property type="entry name" value="NB-ARC"/>
    <property type="match status" value="1"/>
</dbReference>
<dbReference type="Gene3D" id="1.10.10.10">
    <property type="entry name" value="Winged helix-like DNA-binding domain superfamily/Winged helix DNA-binding domain"/>
    <property type="match status" value="1"/>
</dbReference>
<dbReference type="InterPro" id="IPR032675">
    <property type="entry name" value="LRR_dom_sf"/>
</dbReference>
<dbReference type="InterPro" id="IPR027417">
    <property type="entry name" value="P-loop_NTPase"/>
</dbReference>
<evidence type="ECO:0000256" key="3">
    <source>
        <dbReference type="ARBA" id="ARBA00022821"/>
    </source>
</evidence>
<dbReference type="Gene3D" id="3.40.50.300">
    <property type="entry name" value="P-loop containing nucleotide triphosphate hydrolases"/>
    <property type="match status" value="1"/>
</dbReference>
<sequence>MAEAGTQLSVEKLWDRLVAVRIKGVEEQINELQGDLHVLRNILRDADAMKHTSEIVGHTVKDIKEIIYDAEDIIETFLLKKELGKKSGIRNIVRRFSKRMGPALDLETIRMKISKLMGDIHRNGVVQQIIGDGNYSNPIQERQREMRHTFSNHWESVPVGLVENVKTLVGYLVDEDSIQVVSITGMAGIGKTTLARQVFNHEMVKTHFDGFAWVCISTQYTRKYVWQTILQSLSPDQEVLEMNEVELQEKLFQVLETRKALIVLDDIWKKEDWDRIKPIFPRRKGWKVLLTSRNEGVALEAHQPCFNIKPGFLTLKESWTLLRSIVEYEVDDEMEEIGRHMIKHCGGLPLAIKVLGGLLAVHHTLDDWKRVYENIGSQIVGDANMISYQQVLELSFEELPEYLKLCLLFLAHLPENIAIDVEDMSYYWAAEVILWDDGATIQEVSDEYIEELVKRNMVISERDDDKTSGFRKCRLHNMVREFCQSKAKEEGFLQIVDTNTATSTQNSQSQCKSRRVLFIHSSNHTFDVEEYTQNPSLRSLLFIKHNWGANWKVSDLFFTRLQLMRALDLSGAEFEGDKLSSDIGNLIHLRYLNLYMSKVSHLPSSMQNLRKLVYLNLCVGAIYPICMPNFLKEMGELRYLFLPDDMQDMKKRLELGNLINLETLENFSTKHSSVTDLHCMTRLTTLSIIFNGEGCTMETLSSALGDLKHLEKLTIGNKRVVGVRVKGKVLPLYNKAGSAKKSFCGEKMVCSRGKFLQLKKLYLNGLAKWEKWIIEEGSMPCLQSLSIIGCRQLKEVPDGLKFITSLEELTIMKPGKGFKEKFSRGGKDYYKVQHIRVLIFSEYDMNFSDEEYDDTEFRVYYL</sequence>
<dbReference type="PRINTS" id="PR00364">
    <property type="entry name" value="DISEASERSIST"/>
</dbReference>
<dbReference type="Gene3D" id="1.20.5.4130">
    <property type="match status" value="1"/>
</dbReference>
<dbReference type="Proteomes" id="UP000694864">
    <property type="component" value="Chromosome 7"/>
</dbReference>
<dbReference type="CDD" id="cd14798">
    <property type="entry name" value="RX-CC_like"/>
    <property type="match status" value="1"/>
</dbReference>
<dbReference type="Pfam" id="PF18052">
    <property type="entry name" value="Rx_N"/>
    <property type="match status" value="1"/>
</dbReference>
<keyword evidence="8" id="KW-1185">Reference proteome</keyword>
<dbReference type="RefSeq" id="XP_019083129.1">
    <property type="nucleotide sequence ID" value="XM_019227584.1"/>
</dbReference>
<dbReference type="InterPro" id="IPR038005">
    <property type="entry name" value="RX-like_CC"/>
</dbReference>
<evidence type="ECO:0000259" key="6">
    <source>
        <dbReference type="Pfam" id="PF23559"/>
    </source>
</evidence>
<evidence type="ECO:0000256" key="2">
    <source>
        <dbReference type="ARBA" id="ARBA00022741"/>
    </source>
</evidence>
<accession>A0ABM1Q8P1</accession>
<evidence type="ECO:0000259" key="5">
    <source>
        <dbReference type="Pfam" id="PF18052"/>
    </source>
</evidence>
<evidence type="ECO:0000259" key="7">
    <source>
        <dbReference type="Pfam" id="PF23598"/>
    </source>
</evidence>
<name>A0ABM1Q8P1_CAMSA</name>
<dbReference type="InterPro" id="IPR042197">
    <property type="entry name" value="Apaf_helical"/>
</dbReference>
<keyword evidence="3" id="KW-0611">Plant defense</keyword>
<feature type="domain" description="NB-ARC" evidence="4">
    <location>
        <begin position="164"/>
        <end position="326"/>
    </location>
</feature>
<evidence type="ECO:0000259" key="4">
    <source>
        <dbReference type="Pfam" id="PF00931"/>
    </source>
</evidence>